<dbReference type="Pfam" id="PF03781">
    <property type="entry name" value="FGE-sulfatase"/>
    <property type="match status" value="2"/>
</dbReference>
<dbReference type="InterPro" id="IPR017806">
    <property type="entry name" value="EgtB"/>
</dbReference>
<gene>
    <name evidence="7" type="primary">egtB</name>
    <name evidence="7" type="ORF">LZC95_09045</name>
</gene>
<dbReference type="PANTHER" id="PTHR23150">
    <property type="entry name" value="SULFATASE MODIFYING FACTOR 1, 2"/>
    <property type="match status" value="1"/>
</dbReference>
<dbReference type="Pfam" id="PF12867">
    <property type="entry name" value="DinB_2"/>
    <property type="match status" value="1"/>
</dbReference>
<dbReference type="Gene3D" id="3.90.1580.10">
    <property type="entry name" value="paralog of FGE (formylglycine-generating enzyme)"/>
    <property type="match status" value="1"/>
</dbReference>
<accession>A0ABZ2KIU3</accession>
<dbReference type="InterPro" id="IPR042095">
    <property type="entry name" value="SUMF_sf"/>
</dbReference>
<reference evidence="7 8" key="1">
    <citation type="submission" date="2021-12" db="EMBL/GenBank/DDBJ databases">
        <title>Discovery of the Pendulisporaceae a myxobacterial family with distinct sporulation behavior and unique specialized metabolism.</title>
        <authorList>
            <person name="Garcia R."/>
            <person name="Popoff A."/>
            <person name="Bader C.D."/>
            <person name="Loehr J."/>
            <person name="Walesch S."/>
            <person name="Walt C."/>
            <person name="Boldt J."/>
            <person name="Bunk B."/>
            <person name="Haeckl F.J.F.P.J."/>
            <person name="Gunesch A.P."/>
            <person name="Birkelbach J."/>
            <person name="Nuebel U."/>
            <person name="Pietschmann T."/>
            <person name="Bach T."/>
            <person name="Mueller R."/>
        </authorList>
    </citation>
    <scope>NUCLEOTIDE SEQUENCE [LARGE SCALE GENOMIC DNA]</scope>
    <source>
        <strain evidence="7 8">MSr12523</strain>
    </source>
</reference>
<proteinExistence type="predicted"/>
<keyword evidence="2" id="KW-0408">Iron</keyword>
<protein>
    <submittedName>
        <fullName evidence="7">Ergothioneine biosynthesis protein EgtB</fullName>
    </submittedName>
</protein>
<dbReference type="SUPFAM" id="SSF56436">
    <property type="entry name" value="C-type lectin-like"/>
    <property type="match status" value="1"/>
</dbReference>
<dbReference type="InterPro" id="IPR051043">
    <property type="entry name" value="Sulfatase_Mod_Factor_Kinase"/>
</dbReference>
<feature type="domain" description="DinB-like" evidence="6">
    <location>
        <begin position="17"/>
        <end position="148"/>
    </location>
</feature>
<dbReference type="InterPro" id="IPR024775">
    <property type="entry name" value="DinB-like"/>
</dbReference>
<organism evidence="7 8">
    <name type="scientific">Pendulispora brunnea</name>
    <dbReference type="NCBI Taxonomy" id="2905690"/>
    <lineage>
        <taxon>Bacteria</taxon>
        <taxon>Pseudomonadati</taxon>
        <taxon>Myxococcota</taxon>
        <taxon>Myxococcia</taxon>
        <taxon>Myxococcales</taxon>
        <taxon>Sorangiineae</taxon>
        <taxon>Pendulisporaceae</taxon>
        <taxon>Pendulispora</taxon>
    </lineage>
</organism>
<dbReference type="RefSeq" id="WP_394847598.1">
    <property type="nucleotide sequence ID" value="NZ_CP089982.1"/>
</dbReference>
<evidence type="ECO:0000256" key="1">
    <source>
        <dbReference type="ARBA" id="ARBA00023002"/>
    </source>
</evidence>
<comment type="pathway">
    <text evidence="3">Amino-acid biosynthesis; ergothioneine biosynthesis.</text>
</comment>
<name>A0ABZ2KIU3_9BACT</name>
<evidence type="ECO:0000259" key="6">
    <source>
        <dbReference type="Pfam" id="PF12867"/>
    </source>
</evidence>
<dbReference type="NCBIfam" id="TIGR03440">
    <property type="entry name" value="egtB_TIGR03440"/>
    <property type="match status" value="1"/>
</dbReference>
<feature type="region of interest" description="Disordered" evidence="4">
    <location>
        <begin position="160"/>
        <end position="208"/>
    </location>
</feature>
<evidence type="ECO:0000256" key="3">
    <source>
        <dbReference type="ARBA" id="ARBA00037882"/>
    </source>
</evidence>
<sequence length="440" mass="49157">MRFHDAVSTSSSLASRYRDVRQATSALAAPLGPEDCTVQSMPDVSPTKWHLAHTTWFFETFVLGRAKPARATYDARYGLLFNSYYEALGERTPRGQRGLLSRPTLQEIVAYREAIDEEMDAMLARGVDADVAAVLELGLNHEQQHQELILTDIQHVLAQNPLRPRYTPPPPASTRDTARRDRPPLTWHDEPEGLRSIGHEAGTGPGTGNDLFAFDNETPRHRLFVPAFSIASRLVTCGEYLDFIEDGGYSRPEFWLSDGWAVRTKEGWEGPLYWEKQEDGTHLTFSLHGTLAIDRGAPVAHVSMYEAYAYAAWAGARLPTEAEWEITSERCTIASGHFVGSGLLVPRPLAHRASSEKGPHQMFGDVWEWTGSAYAPYPGFRPLAGALGEYNGKFMCNQMVLRGGSCFSPASHLRRTYRNFFPPGARWQMTGIRLAKDLQT</sequence>
<evidence type="ECO:0000313" key="7">
    <source>
        <dbReference type="EMBL" id="WXA96980.1"/>
    </source>
</evidence>
<feature type="domain" description="Sulfatase-modifying factor enzyme-like" evidence="5">
    <location>
        <begin position="346"/>
        <end position="436"/>
    </location>
</feature>
<feature type="domain" description="Sulfatase-modifying factor enzyme-like" evidence="5">
    <location>
        <begin position="209"/>
        <end position="327"/>
    </location>
</feature>
<keyword evidence="1" id="KW-0560">Oxidoreductase</keyword>
<evidence type="ECO:0000256" key="4">
    <source>
        <dbReference type="SAM" id="MobiDB-lite"/>
    </source>
</evidence>
<dbReference type="Proteomes" id="UP001379533">
    <property type="component" value="Chromosome"/>
</dbReference>
<evidence type="ECO:0000259" key="5">
    <source>
        <dbReference type="Pfam" id="PF03781"/>
    </source>
</evidence>
<keyword evidence="8" id="KW-1185">Reference proteome</keyword>
<feature type="compositionally biased region" description="Basic and acidic residues" evidence="4">
    <location>
        <begin position="176"/>
        <end position="193"/>
    </location>
</feature>
<dbReference type="InterPro" id="IPR034660">
    <property type="entry name" value="DinB/YfiT-like"/>
</dbReference>
<evidence type="ECO:0000313" key="8">
    <source>
        <dbReference type="Proteomes" id="UP001379533"/>
    </source>
</evidence>
<dbReference type="EMBL" id="CP089982">
    <property type="protein sequence ID" value="WXA96980.1"/>
    <property type="molecule type" value="Genomic_DNA"/>
</dbReference>
<evidence type="ECO:0000256" key="2">
    <source>
        <dbReference type="ARBA" id="ARBA00023004"/>
    </source>
</evidence>
<dbReference type="InterPro" id="IPR005532">
    <property type="entry name" value="SUMF_dom"/>
</dbReference>
<dbReference type="SUPFAM" id="SSF109854">
    <property type="entry name" value="DinB/YfiT-like putative metalloenzymes"/>
    <property type="match status" value="1"/>
</dbReference>
<dbReference type="InterPro" id="IPR016187">
    <property type="entry name" value="CTDL_fold"/>
</dbReference>
<dbReference type="PANTHER" id="PTHR23150:SF36">
    <property type="entry name" value="HERCYNINE OXYGENASE"/>
    <property type="match status" value="1"/>
</dbReference>